<evidence type="ECO:0000256" key="6">
    <source>
        <dbReference type="ARBA" id="ARBA00023303"/>
    </source>
</evidence>
<evidence type="ECO:0000256" key="4">
    <source>
        <dbReference type="ARBA" id="ARBA00022989"/>
    </source>
</evidence>
<dbReference type="STRING" id="1325335.GCA_001418025_00309"/>
<keyword evidence="10" id="KW-0915">Sodium</keyword>
<feature type="transmembrane region" description="Helical" evidence="10">
    <location>
        <begin position="92"/>
        <end position="114"/>
    </location>
</feature>
<keyword evidence="2 10" id="KW-1003">Cell membrane</keyword>
<dbReference type="PANTHER" id="PTHR28259">
    <property type="entry name" value="FLUORIDE EXPORT PROTEIN 1-RELATED"/>
    <property type="match status" value="1"/>
</dbReference>
<keyword evidence="4 10" id="KW-1133">Transmembrane helix</keyword>
<name>A0A0K6GJX1_9BACL</name>
<dbReference type="GO" id="GO:0005886">
    <property type="term" value="C:plasma membrane"/>
    <property type="evidence" value="ECO:0007669"/>
    <property type="project" value="UniProtKB-SubCell"/>
</dbReference>
<protein>
    <recommendedName>
        <fullName evidence="10">Fluoride-specific ion channel FluC</fullName>
    </recommendedName>
</protein>
<proteinExistence type="inferred from homology"/>
<comment type="similarity">
    <text evidence="7 10">Belongs to the fluoride channel Fluc/FEX (TC 1.A.43) family.</text>
</comment>
<evidence type="ECO:0000313" key="12">
    <source>
        <dbReference type="Proteomes" id="UP000182738"/>
    </source>
</evidence>
<evidence type="ECO:0000256" key="9">
    <source>
        <dbReference type="ARBA" id="ARBA00049940"/>
    </source>
</evidence>
<dbReference type="EMBL" id="CYGZ01000002">
    <property type="protein sequence ID" value="CUA79005.1"/>
    <property type="molecule type" value="Genomic_DNA"/>
</dbReference>
<dbReference type="InterPro" id="IPR003691">
    <property type="entry name" value="FluC"/>
</dbReference>
<feature type="transmembrane region" description="Helical" evidence="10">
    <location>
        <begin position="33"/>
        <end position="54"/>
    </location>
</feature>
<accession>A0A0K6GJX1</accession>
<evidence type="ECO:0000256" key="5">
    <source>
        <dbReference type="ARBA" id="ARBA00023136"/>
    </source>
</evidence>
<gene>
    <name evidence="10" type="primary">fluC</name>
    <name evidence="10" type="synonym">crcB</name>
    <name evidence="11" type="ORF">Ga0061060_10273</name>
</gene>
<evidence type="ECO:0000256" key="8">
    <source>
        <dbReference type="ARBA" id="ARBA00035585"/>
    </source>
</evidence>
<dbReference type="PANTHER" id="PTHR28259:SF1">
    <property type="entry name" value="FLUORIDE EXPORT PROTEIN 1-RELATED"/>
    <property type="match status" value="1"/>
</dbReference>
<dbReference type="Pfam" id="PF02537">
    <property type="entry name" value="CRCB"/>
    <property type="match status" value="1"/>
</dbReference>
<evidence type="ECO:0000313" key="11">
    <source>
        <dbReference type="EMBL" id="CUA79005.1"/>
    </source>
</evidence>
<feature type="transmembrane region" description="Helical" evidence="10">
    <location>
        <begin position="61"/>
        <end position="80"/>
    </location>
</feature>
<comment type="subcellular location">
    <subcellularLocation>
        <location evidence="1 10">Cell membrane</location>
        <topology evidence="1 10">Multi-pass membrane protein</topology>
    </subcellularLocation>
</comment>
<dbReference type="HAMAP" id="MF_00454">
    <property type="entry name" value="FluC"/>
    <property type="match status" value="1"/>
</dbReference>
<evidence type="ECO:0000256" key="2">
    <source>
        <dbReference type="ARBA" id="ARBA00022475"/>
    </source>
</evidence>
<evidence type="ECO:0000256" key="10">
    <source>
        <dbReference type="HAMAP-Rule" id="MF_00454"/>
    </source>
</evidence>
<keyword evidence="5 10" id="KW-0472">Membrane</keyword>
<keyword evidence="10" id="KW-0479">Metal-binding</keyword>
<organism evidence="11 12">
    <name type="scientific">Anoxybacillus suryakundensis</name>
    <dbReference type="NCBI Taxonomy" id="1325335"/>
    <lineage>
        <taxon>Bacteria</taxon>
        <taxon>Bacillati</taxon>
        <taxon>Bacillota</taxon>
        <taxon>Bacilli</taxon>
        <taxon>Bacillales</taxon>
        <taxon>Anoxybacillaceae</taxon>
        <taxon>Anoxybacillus</taxon>
    </lineage>
</organism>
<evidence type="ECO:0000256" key="7">
    <source>
        <dbReference type="ARBA" id="ARBA00035120"/>
    </source>
</evidence>
<evidence type="ECO:0000256" key="1">
    <source>
        <dbReference type="ARBA" id="ARBA00004651"/>
    </source>
</evidence>
<comment type="activity regulation">
    <text evidence="10">Na(+) is not transported, but it plays an essential structural role and its presence is essential for fluoride channel function.</text>
</comment>
<comment type="catalytic activity">
    <reaction evidence="8">
        <text>fluoride(in) = fluoride(out)</text>
        <dbReference type="Rhea" id="RHEA:76159"/>
        <dbReference type="ChEBI" id="CHEBI:17051"/>
    </reaction>
    <physiologicalReaction direction="left-to-right" evidence="8">
        <dbReference type="Rhea" id="RHEA:76160"/>
    </physiologicalReaction>
</comment>
<feature type="binding site" evidence="10">
    <location>
        <position position="72"/>
    </location>
    <ligand>
        <name>Na(+)</name>
        <dbReference type="ChEBI" id="CHEBI:29101"/>
        <note>structural</note>
    </ligand>
</feature>
<dbReference type="AlphaFoldDB" id="A0A0K6GJX1"/>
<keyword evidence="6 10" id="KW-0407">Ion channel</keyword>
<dbReference type="GO" id="GO:0046872">
    <property type="term" value="F:metal ion binding"/>
    <property type="evidence" value="ECO:0007669"/>
    <property type="project" value="UniProtKB-KW"/>
</dbReference>
<keyword evidence="10" id="KW-0406">Ion transport</keyword>
<reference evidence="12" key="1">
    <citation type="submission" date="2015-08" db="EMBL/GenBank/DDBJ databases">
        <authorList>
            <person name="Varghese N."/>
        </authorList>
    </citation>
    <scope>NUCLEOTIDE SEQUENCE [LARGE SCALE GENOMIC DNA]</scope>
    <source>
        <strain evidence="12">DSM 27374</strain>
    </source>
</reference>
<dbReference type="GO" id="GO:0140114">
    <property type="term" value="P:cellular detoxification of fluoride"/>
    <property type="evidence" value="ECO:0007669"/>
    <property type="project" value="UniProtKB-UniRule"/>
</dbReference>
<feature type="binding site" evidence="10">
    <location>
        <position position="75"/>
    </location>
    <ligand>
        <name>Na(+)</name>
        <dbReference type="ChEBI" id="CHEBI:29101"/>
        <note>structural</note>
    </ligand>
</feature>
<comment type="function">
    <text evidence="9 10">Fluoride-specific ion channel. Important for reducing fluoride concentration in the cell, thus reducing its toxicity.</text>
</comment>
<sequence>MMKESGAVAIGGAIGALCRYGVALIFPFLTFPWGTLLVNYIGSFLLGALTSYVGKRKMAEWLRLAIGTGFCGGLTTMSTFSKETVMLWHTHAALANGYVLISFVGGLLLCYAGVYVGERAGGKQVGELS</sequence>
<keyword evidence="3 10" id="KW-0812">Transmembrane</keyword>
<keyword evidence="12" id="KW-1185">Reference proteome</keyword>
<evidence type="ECO:0000256" key="3">
    <source>
        <dbReference type="ARBA" id="ARBA00022692"/>
    </source>
</evidence>
<keyword evidence="10" id="KW-0813">Transport</keyword>
<dbReference type="GO" id="GO:0062054">
    <property type="term" value="F:fluoride channel activity"/>
    <property type="evidence" value="ECO:0007669"/>
    <property type="project" value="UniProtKB-UniRule"/>
</dbReference>
<dbReference type="Proteomes" id="UP000182738">
    <property type="component" value="Unassembled WGS sequence"/>
</dbReference>